<evidence type="ECO:0000313" key="3">
    <source>
        <dbReference type="Proteomes" id="UP000683925"/>
    </source>
</evidence>
<reference evidence="2" key="1">
    <citation type="submission" date="2021-01" db="EMBL/GenBank/DDBJ databases">
        <authorList>
            <consortium name="Genoscope - CEA"/>
            <person name="William W."/>
        </authorList>
    </citation>
    <scope>NUCLEOTIDE SEQUENCE</scope>
</reference>
<evidence type="ECO:0000256" key="1">
    <source>
        <dbReference type="SAM" id="Phobius"/>
    </source>
</evidence>
<keyword evidence="3" id="KW-1185">Reference proteome</keyword>
<organism evidence="2 3">
    <name type="scientific">Paramecium octaurelia</name>
    <dbReference type="NCBI Taxonomy" id="43137"/>
    <lineage>
        <taxon>Eukaryota</taxon>
        <taxon>Sar</taxon>
        <taxon>Alveolata</taxon>
        <taxon>Ciliophora</taxon>
        <taxon>Intramacronucleata</taxon>
        <taxon>Oligohymenophorea</taxon>
        <taxon>Peniculida</taxon>
        <taxon>Parameciidae</taxon>
        <taxon>Paramecium</taxon>
    </lineage>
</organism>
<gene>
    <name evidence="2" type="ORF">POCTA_138.1.T0230110</name>
</gene>
<keyword evidence="1" id="KW-1133">Transmembrane helix</keyword>
<sequence length="613" mass="72374">MISLPFHKWKLNFYDPEFEAEFEAHQNKIRLISFQMLNLLVSIAALICLITFVIQQQPIQLILIMIGVVGGCFFMLLIGKKLEPYLRQIFSFYYVWSQSTNILIALSGLDIPLFIFGFNTCCFAIGTMQYSDNRLKIVYTIVTPFVLLGVFDNYKAAQMHFVFQTIACVVCIGIWTYMQEYTARLAFSLNLIANKQKELVNQFVNDAMFAISVDPRTRQIILEFQNKKFEESMNIKETEQMKIFLRSSYLVINSQESQKRLVEKGGQKGVKLEEFLFKKFKSIFQPIQEDADNEVQIMYHNLMTDQIMGMKIQILKMNFGKPILIGIIKSEQVQNLIGEHQKQIKEHQQLIINFSSQIVQQQENLYQEIKKTQQVNYQAYEQIMSLKCLNLSIINYIRNYIFYFQRNKISTQFQTYERFQIHEYLNTIQKYFRSLACYYKLSFRIFNQVDKNCQLNINTKYLTQILINIFELIAKQSYYINNVTLTIFEEFTQYDQVLETRRRVEDSQNGSKQIIAFKLIQFQFNVESSQKLSLSYFDNLQFNKQIECDENYIIQEVTTCLLDCLGPINTIQTDKSEKLENGNYRNRFSFKIYSDQSQLEPSYLKAIDKPIVI</sequence>
<keyword evidence="1" id="KW-0472">Membrane</keyword>
<feature type="transmembrane region" description="Helical" evidence="1">
    <location>
        <begin position="100"/>
        <end position="125"/>
    </location>
</feature>
<dbReference type="OrthoDB" id="298482at2759"/>
<protein>
    <recommendedName>
        <fullName evidence="4">Transmembrane protein</fullName>
    </recommendedName>
</protein>
<evidence type="ECO:0008006" key="4">
    <source>
        <dbReference type="Google" id="ProtNLM"/>
    </source>
</evidence>
<accession>A0A8S1T9N9</accession>
<evidence type="ECO:0000313" key="2">
    <source>
        <dbReference type="EMBL" id="CAD8149995.1"/>
    </source>
</evidence>
<feature type="transmembrane region" description="Helical" evidence="1">
    <location>
        <begin position="161"/>
        <end position="178"/>
    </location>
</feature>
<dbReference type="EMBL" id="CAJJDP010000023">
    <property type="protein sequence ID" value="CAD8149995.1"/>
    <property type="molecule type" value="Genomic_DNA"/>
</dbReference>
<dbReference type="AlphaFoldDB" id="A0A8S1T9N9"/>
<name>A0A8S1T9N9_PAROT</name>
<feature type="transmembrane region" description="Helical" evidence="1">
    <location>
        <begin position="60"/>
        <end position="79"/>
    </location>
</feature>
<comment type="caution">
    <text evidence="2">The sequence shown here is derived from an EMBL/GenBank/DDBJ whole genome shotgun (WGS) entry which is preliminary data.</text>
</comment>
<feature type="transmembrane region" description="Helical" evidence="1">
    <location>
        <begin position="36"/>
        <end position="54"/>
    </location>
</feature>
<dbReference type="Proteomes" id="UP000683925">
    <property type="component" value="Unassembled WGS sequence"/>
</dbReference>
<proteinExistence type="predicted"/>
<dbReference type="OMA" id="CQININT"/>
<keyword evidence="1" id="KW-0812">Transmembrane</keyword>
<feature type="transmembrane region" description="Helical" evidence="1">
    <location>
        <begin position="137"/>
        <end position="154"/>
    </location>
</feature>